<dbReference type="Pfam" id="PF00072">
    <property type="entry name" value="Response_reg"/>
    <property type="match status" value="1"/>
</dbReference>
<dbReference type="InterPro" id="IPR001789">
    <property type="entry name" value="Sig_transdc_resp-reg_receiver"/>
</dbReference>
<sequence>MDILICEDNIEQLYNLEKIIKNYCSKKNLELNILATSTKAEDILPIIKNKEYASGALFILDICLDKSNVNGFEVAKAVRQRDRSSSIVFSTTHDEMTYLTFLYKVEALDYVLKDEPVTYQKRIEACIEAAYAKNQAFKNSKVHSERYLTFKIGPKLERILENEVLYAETSANKHRIIIHTVNKVLEIYGSLNNLLEESPKMVRCHNSFVINREKIQVLDLNQMQVLLSSGESCFVSRKYLSKLRQLLV</sequence>
<dbReference type="GO" id="GO:0000156">
    <property type="term" value="F:phosphorelay response regulator activity"/>
    <property type="evidence" value="ECO:0007669"/>
    <property type="project" value="InterPro"/>
</dbReference>
<evidence type="ECO:0000313" key="9">
    <source>
        <dbReference type="Proteomes" id="UP001280897"/>
    </source>
</evidence>
<dbReference type="InterPro" id="IPR011006">
    <property type="entry name" value="CheY-like_superfamily"/>
</dbReference>
<dbReference type="GO" id="GO:0003677">
    <property type="term" value="F:DNA binding"/>
    <property type="evidence" value="ECO:0007669"/>
    <property type="project" value="UniProtKB-KW"/>
</dbReference>
<dbReference type="PROSITE" id="PS50110">
    <property type="entry name" value="RESPONSE_REGULATORY"/>
    <property type="match status" value="1"/>
</dbReference>
<dbReference type="PANTHER" id="PTHR37299:SF3">
    <property type="entry name" value="STAGE 0 SPORULATION PROTEIN A HOMOLOG"/>
    <property type="match status" value="1"/>
</dbReference>
<accession>A0AAW8YF00</accession>
<dbReference type="Pfam" id="PF04397">
    <property type="entry name" value="LytTR"/>
    <property type="match status" value="1"/>
</dbReference>
<protein>
    <submittedName>
        <fullName evidence="8">LytTR family DNA-binding domain-containing protein</fullName>
    </submittedName>
</protein>
<evidence type="ECO:0000256" key="4">
    <source>
        <dbReference type="ARBA" id="ARBA00037164"/>
    </source>
</evidence>
<keyword evidence="5" id="KW-0597">Phosphoprotein</keyword>
<evidence type="ECO:0000256" key="2">
    <source>
        <dbReference type="ARBA" id="ARBA00023012"/>
    </source>
</evidence>
<dbReference type="SMART" id="SM00448">
    <property type="entry name" value="REC"/>
    <property type="match status" value="1"/>
</dbReference>
<dbReference type="EMBL" id="JAWJAV010000001">
    <property type="protein sequence ID" value="MDV2620460.1"/>
    <property type="molecule type" value="Genomic_DNA"/>
</dbReference>
<proteinExistence type="predicted"/>
<name>A0AAW8YF00_PEDAC</name>
<dbReference type="InterPro" id="IPR007492">
    <property type="entry name" value="LytTR_DNA-bd_dom"/>
</dbReference>
<dbReference type="PANTHER" id="PTHR37299">
    <property type="entry name" value="TRANSCRIPTIONAL REGULATOR-RELATED"/>
    <property type="match status" value="1"/>
</dbReference>
<evidence type="ECO:0000313" key="8">
    <source>
        <dbReference type="EMBL" id="MDV2620460.1"/>
    </source>
</evidence>
<comment type="function">
    <text evidence="4">Required for high-level post-exponential phase expression of a series of secreted proteins.</text>
</comment>
<gene>
    <name evidence="8" type="ORF">R0G89_01755</name>
</gene>
<evidence type="ECO:0000256" key="1">
    <source>
        <dbReference type="ARBA" id="ARBA00022490"/>
    </source>
</evidence>
<evidence type="ECO:0000256" key="5">
    <source>
        <dbReference type="PROSITE-ProRule" id="PRU00169"/>
    </source>
</evidence>
<keyword evidence="2" id="KW-0902">Two-component regulatory system</keyword>
<dbReference type="AlphaFoldDB" id="A0AAW8YF00"/>
<keyword evidence="1" id="KW-0963">Cytoplasm</keyword>
<reference evidence="8" key="2">
    <citation type="submission" date="2023-10" db="EMBL/GenBank/DDBJ databases">
        <authorList>
            <person name="Khurajog B."/>
        </authorList>
    </citation>
    <scope>NUCLEOTIDE SEQUENCE</scope>
    <source>
        <strain evidence="8">BF9</strain>
    </source>
</reference>
<dbReference type="SMART" id="SM00850">
    <property type="entry name" value="LytTR"/>
    <property type="match status" value="1"/>
</dbReference>
<evidence type="ECO:0000256" key="3">
    <source>
        <dbReference type="ARBA" id="ARBA00023159"/>
    </source>
</evidence>
<comment type="caution">
    <text evidence="8">The sequence shown here is derived from an EMBL/GenBank/DDBJ whole genome shotgun (WGS) entry which is preliminary data.</text>
</comment>
<dbReference type="Gene3D" id="3.40.50.2300">
    <property type="match status" value="1"/>
</dbReference>
<feature type="domain" description="HTH LytTR-type" evidence="7">
    <location>
        <begin position="148"/>
        <end position="248"/>
    </location>
</feature>
<dbReference type="GeneID" id="57365956"/>
<dbReference type="InterPro" id="IPR046947">
    <property type="entry name" value="LytR-like"/>
</dbReference>
<evidence type="ECO:0000259" key="6">
    <source>
        <dbReference type="PROSITE" id="PS50110"/>
    </source>
</evidence>
<keyword evidence="8" id="KW-0238">DNA-binding</keyword>
<dbReference type="PROSITE" id="PS50930">
    <property type="entry name" value="HTH_LYTTR"/>
    <property type="match status" value="1"/>
</dbReference>
<feature type="modified residue" description="4-aspartylphosphate" evidence="5">
    <location>
        <position position="61"/>
    </location>
</feature>
<dbReference type="RefSeq" id="WP_008841012.1">
    <property type="nucleotide sequence ID" value="NZ_CBCRXK010000002.1"/>
</dbReference>
<evidence type="ECO:0000259" key="7">
    <source>
        <dbReference type="PROSITE" id="PS50930"/>
    </source>
</evidence>
<keyword evidence="3" id="KW-0010">Activator</keyword>
<dbReference type="SUPFAM" id="SSF52172">
    <property type="entry name" value="CheY-like"/>
    <property type="match status" value="1"/>
</dbReference>
<dbReference type="Gene3D" id="2.40.50.1020">
    <property type="entry name" value="LytTr DNA-binding domain"/>
    <property type="match status" value="1"/>
</dbReference>
<dbReference type="Proteomes" id="UP001280897">
    <property type="component" value="Unassembled WGS sequence"/>
</dbReference>
<organism evidence="8 9">
    <name type="scientific">Pediococcus acidilactici</name>
    <dbReference type="NCBI Taxonomy" id="1254"/>
    <lineage>
        <taxon>Bacteria</taxon>
        <taxon>Bacillati</taxon>
        <taxon>Bacillota</taxon>
        <taxon>Bacilli</taxon>
        <taxon>Lactobacillales</taxon>
        <taxon>Lactobacillaceae</taxon>
        <taxon>Pediococcus</taxon>
        <taxon>Pediococcus acidilactici group</taxon>
    </lineage>
</organism>
<reference evidence="8" key="1">
    <citation type="journal article" date="2023" name="PeerJ">
        <title>Selection and evaluation of lactic acid bacteria from chicken feces in Thailand as potential probiotics.</title>
        <authorList>
            <person name="Khurajog B."/>
            <person name="Disastra Y."/>
            <person name="Lawwyne L.D."/>
            <person name="Sirichokchatchawan W."/>
            <person name="Niyomtham W."/>
            <person name="Yindee J."/>
            <person name="Hampson D.J."/>
            <person name="Prapasarakul N."/>
        </authorList>
    </citation>
    <scope>NUCLEOTIDE SEQUENCE</scope>
    <source>
        <strain evidence="8">BF9</strain>
    </source>
</reference>
<feature type="domain" description="Response regulatory" evidence="6">
    <location>
        <begin position="2"/>
        <end position="128"/>
    </location>
</feature>